<dbReference type="PANTHER" id="PTHR45650:SF9">
    <property type="entry name" value="SGNH HYDROLASE-TYPE ESTERASE DOMAIN-CONTAINING PROTEIN"/>
    <property type="match status" value="1"/>
</dbReference>
<gene>
    <name evidence="9" type="ORF">CTI12_AA252580</name>
</gene>
<dbReference type="PANTHER" id="PTHR45650">
    <property type="entry name" value="GDSL-LIKE LIPASE/ACYLHYDROLASE-RELATED"/>
    <property type="match status" value="1"/>
</dbReference>
<dbReference type="SUPFAM" id="SSF52266">
    <property type="entry name" value="SGNH hydrolase"/>
    <property type="match status" value="1"/>
</dbReference>
<dbReference type="AlphaFoldDB" id="A0A2U1NLQ4"/>
<dbReference type="GO" id="GO:0016042">
    <property type="term" value="P:lipid catabolic process"/>
    <property type="evidence" value="ECO:0007669"/>
    <property type="project" value="UniProtKB-KW"/>
</dbReference>
<dbReference type="Gene3D" id="3.40.50.1110">
    <property type="entry name" value="SGNH hydrolase"/>
    <property type="match status" value="1"/>
</dbReference>
<keyword evidence="6" id="KW-0442">Lipid degradation</keyword>
<organism evidence="9 10">
    <name type="scientific">Artemisia annua</name>
    <name type="common">Sweet wormwood</name>
    <dbReference type="NCBI Taxonomy" id="35608"/>
    <lineage>
        <taxon>Eukaryota</taxon>
        <taxon>Viridiplantae</taxon>
        <taxon>Streptophyta</taxon>
        <taxon>Embryophyta</taxon>
        <taxon>Tracheophyta</taxon>
        <taxon>Spermatophyta</taxon>
        <taxon>Magnoliopsida</taxon>
        <taxon>eudicotyledons</taxon>
        <taxon>Gunneridae</taxon>
        <taxon>Pentapetalae</taxon>
        <taxon>asterids</taxon>
        <taxon>campanulids</taxon>
        <taxon>Asterales</taxon>
        <taxon>Asteraceae</taxon>
        <taxon>Asteroideae</taxon>
        <taxon>Anthemideae</taxon>
        <taxon>Artemisiinae</taxon>
        <taxon>Artemisia</taxon>
    </lineage>
</organism>
<comment type="caution">
    <text evidence="9">The sequence shown here is derived from an EMBL/GenBank/DDBJ whole genome shotgun (WGS) entry which is preliminary data.</text>
</comment>
<name>A0A2U1NLQ4_ARTAN</name>
<keyword evidence="10" id="KW-1185">Reference proteome</keyword>
<protein>
    <submittedName>
        <fullName evidence="9">SGNH hydrolase-type esterase domain-containing protein</fullName>
    </submittedName>
</protein>
<comment type="similarity">
    <text evidence="2">Belongs to the 'GDSL' lipolytic enzyme family.</text>
</comment>
<evidence type="ECO:0000313" key="9">
    <source>
        <dbReference type="EMBL" id="PWA74416.1"/>
    </source>
</evidence>
<dbReference type="InterPro" id="IPR036514">
    <property type="entry name" value="SGNH_hydro_sf"/>
</dbReference>
<feature type="chain" id="PRO_5015550698" evidence="8">
    <location>
        <begin position="21"/>
        <end position="351"/>
    </location>
</feature>
<evidence type="ECO:0000256" key="3">
    <source>
        <dbReference type="ARBA" id="ARBA00022525"/>
    </source>
</evidence>
<dbReference type="InterPro" id="IPR051238">
    <property type="entry name" value="GDSL_esterase/lipase"/>
</dbReference>
<dbReference type="Pfam" id="PF00657">
    <property type="entry name" value="Lipase_GDSL"/>
    <property type="match status" value="1"/>
</dbReference>
<dbReference type="GO" id="GO:0005576">
    <property type="term" value="C:extracellular region"/>
    <property type="evidence" value="ECO:0007669"/>
    <property type="project" value="UniProtKB-SubCell"/>
</dbReference>
<dbReference type="EMBL" id="PKPP01002570">
    <property type="protein sequence ID" value="PWA74416.1"/>
    <property type="molecule type" value="Genomic_DNA"/>
</dbReference>
<keyword evidence="5 9" id="KW-0378">Hydrolase</keyword>
<keyword evidence="4 8" id="KW-0732">Signal</keyword>
<sequence length="351" mass="39292">MANYHVFLVFVQIGIFTVFAKPQVPCYFIFGDSLVDSGNNNELVTKAKANYLPYGIDFPQGATGRFTNGRTMADIIGELLDFDEFIPAYATATDEQINKGVNYGSGGAGIRRGTGRHLGGRISLDRQLNNHNATISRFVRLQRNSTIVNEEYLKMCLYIVNIGSNDYINNYLRPTLYTSSHKFTPFQYATILIQQYSQQLKRLYKMGARKIVLFGLAPIGCTPGEISICPKKEERCVKSINGAVAVFNNKLRLLVDKLNNDKRDAKFTFINVTHISLVQQVMPLPNLPCCKLKVDGQCAPTTVTCLVRALSIYYDGFHPTEFANNIIAKRSYVAVSHMDASPYDISHLVQL</sequence>
<dbReference type="CDD" id="cd01837">
    <property type="entry name" value="SGNH_plant_lipase_like"/>
    <property type="match status" value="1"/>
</dbReference>
<dbReference type="GO" id="GO:0016788">
    <property type="term" value="F:hydrolase activity, acting on ester bonds"/>
    <property type="evidence" value="ECO:0007669"/>
    <property type="project" value="InterPro"/>
</dbReference>
<reference evidence="9 10" key="1">
    <citation type="journal article" date="2018" name="Mol. Plant">
        <title>The genome of Artemisia annua provides insight into the evolution of Asteraceae family and artemisinin biosynthesis.</title>
        <authorList>
            <person name="Shen Q."/>
            <person name="Zhang L."/>
            <person name="Liao Z."/>
            <person name="Wang S."/>
            <person name="Yan T."/>
            <person name="Shi P."/>
            <person name="Liu M."/>
            <person name="Fu X."/>
            <person name="Pan Q."/>
            <person name="Wang Y."/>
            <person name="Lv Z."/>
            <person name="Lu X."/>
            <person name="Zhang F."/>
            <person name="Jiang W."/>
            <person name="Ma Y."/>
            <person name="Chen M."/>
            <person name="Hao X."/>
            <person name="Li L."/>
            <person name="Tang Y."/>
            <person name="Lv G."/>
            <person name="Zhou Y."/>
            <person name="Sun X."/>
            <person name="Brodelius P.E."/>
            <person name="Rose J.K.C."/>
            <person name="Tang K."/>
        </authorList>
    </citation>
    <scope>NUCLEOTIDE SEQUENCE [LARGE SCALE GENOMIC DNA]</scope>
    <source>
        <strain evidence="10">cv. Huhao1</strain>
        <tissue evidence="9">Leaf</tissue>
    </source>
</reference>
<comment type="subcellular location">
    <subcellularLocation>
        <location evidence="1">Secreted</location>
    </subcellularLocation>
</comment>
<dbReference type="OrthoDB" id="1683520at2759"/>
<evidence type="ECO:0000256" key="2">
    <source>
        <dbReference type="ARBA" id="ARBA00008668"/>
    </source>
</evidence>
<evidence type="ECO:0000256" key="7">
    <source>
        <dbReference type="ARBA" id="ARBA00023098"/>
    </source>
</evidence>
<evidence type="ECO:0000256" key="8">
    <source>
        <dbReference type="SAM" id="SignalP"/>
    </source>
</evidence>
<evidence type="ECO:0000256" key="4">
    <source>
        <dbReference type="ARBA" id="ARBA00022729"/>
    </source>
</evidence>
<evidence type="ECO:0000256" key="5">
    <source>
        <dbReference type="ARBA" id="ARBA00022801"/>
    </source>
</evidence>
<dbReference type="Proteomes" id="UP000245207">
    <property type="component" value="Unassembled WGS sequence"/>
</dbReference>
<evidence type="ECO:0000313" key="10">
    <source>
        <dbReference type="Proteomes" id="UP000245207"/>
    </source>
</evidence>
<proteinExistence type="inferred from homology"/>
<feature type="signal peptide" evidence="8">
    <location>
        <begin position="1"/>
        <end position="20"/>
    </location>
</feature>
<keyword evidence="7" id="KW-0443">Lipid metabolism</keyword>
<accession>A0A2U1NLQ4</accession>
<evidence type="ECO:0000256" key="1">
    <source>
        <dbReference type="ARBA" id="ARBA00004613"/>
    </source>
</evidence>
<dbReference type="InterPro" id="IPR001087">
    <property type="entry name" value="GDSL"/>
</dbReference>
<evidence type="ECO:0000256" key="6">
    <source>
        <dbReference type="ARBA" id="ARBA00022963"/>
    </source>
</evidence>
<keyword evidence="3" id="KW-0964">Secreted</keyword>
<dbReference type="InterPro" id="IPR035669">
    <property type="entry name" value="SGNH_plant_lipase-like"/>
</dbReference>